<dbReference type="AlphaFoldDB" id="A0A1G4MH44"/>
<evidence type="ECO:0000259" key="2">
    <source>
        <dbReference type="PROSITE" id="PS50006"/>
    </source>
</evidence>
<feature type="compositionally biased region" description="Basic residues" evidence="1">
    <location>
        <begin position="483"/>
        <end position="508"/>
    </location>
</feature>
<dbReference type="OMA" id="KCIGVIY"/>
<dbReference type="STRING" id="4955.A0A1G4MH44"/>
<name>A0A1G4MH44_LACFM</name>
<keyword evidence="4" id="KW-1185">Reference proteome</keyword>
<dbReference type="Gene3D" id="2.60.200.20">
    <property type="match status" value="1"/>
</dbReference>
<dbReference type="Proteomes" id="UP000190831">
    <property type="component" value="Chromosome G"/>
</dbReference>
<dbReference type="SUPFAM" id="SSF49879">
    <property type="entry name" value="SMAD/FHA domain"/>
    <property type="match status" value="1"/>
</dbReference>
<feature type="compositionally biased region" description="Polar residues" evidence="1">
    <location>
        <begin position="64"/>
        <end position="75"/>
    </location>
</feature>
<proteinExistence type="predicted"/>
<dbReference type="Pfam" id="PF00498">
    <property type="entry name" value="FHA"/>
    <property type="match status" value="1"/>
</dbReference>
<dbReference type="CDD" id="cd22699">
    <property type="entry name" value="FHA_PLM2-like"/>
    <property type="match status" value="1"/>
</dbReference>
<reference evidence="3 4" key="1">
    <citation type="submission" date="2016-03" db="EMBL/GenBank/DDBJ databases">
        <authorList>
            <person name="Devillers H."/>
        </authorList>
    </citation>
    <scope>NUCLEOTIDE SEQUENCE [LARGE SCALE GENOMIC DNA]</scope>
    <source>
        <strain evidence="3">CBS 6772</strain>
    </source>
</reference>
<dbReference type="InterPro" id="IPR008984">
    <property type="entry name" value="SMAD_FHA_dom_sf"/>
</dbReference>
<feature type="region of interest" description="Disordered" evidence="1">
    <location>
        <begin position="458"/>
        <end position="511"/>
    </location>
</feature>
<feature type="domain" description="FHA" evidence="2">
    <location>
        <begin position="117"/>
        <end position="164"/>
    </location>
</feature>
<dbReference type="OrthoDB" id="5348546at2759"/>
<organism evidence="3 4">
    <name type="scientific">Lachancea fermentati</name>
    <name type="common">Zygosaccharomyces fermentati</name>
    <dbReference type="NCBI Taxonomy" id="4955"/>
    <lineage>
        <taxon>Eukaryota</taxon>
        <taxon>Fungi</taxon>
        <taxon>Dikarya</taxon>
        <taxon>Ascomycota</taxon>
        <taxon>Saccharomycotina</taxon>
        <taxon>Saccharomycetes</taxon>
        <taxon>Saccharomycetales</taxon>
        <taxon>Saccharomycetaceae</taxon>
        <taxon>Lachancea</taxon>
    </lineage>
</organism>
<evidence type="ECO:0000313" key="4">
    <source>
        <dbReference type="Proteomes" id="UP000190831"/>
    </source>
</evidence>
<dbReference type="SMART" id="SM00240">
    <property type="entry name" value="FHA"/>
    <property type="match status" value="1"/>
</dbReference>
<evidence type="ECO:0000256" key="1">
    <source>
        <dbReference type="SAM" id="MobiDB-lite"/>
    </source>
</evidence>
<sequence>MNNQFPPSSPIAGASTVDANDDPFFQPSADHSPSAVRFFQKRSAAAGQLNSAHHKDHEYPTPNPSSTLGRSSSPVKATLAHVTPEKDIEKRTETEFRTGFHKTRVHIQLDPRDPARLAIGRKKAVCDVVLPRMKNISRQHAFISYRADTGQVKLECYGTNGLIVVFPMRLDFNLVRRVDAHSLYELVRNSPDYSPADKQLIKDHSFTSFVLLKGESVIMPYIADTVIDFRQAEAVLSLRNVMSSEADDEDGLNATETEDELEQIQFNSDDFNATMLTPQRNILKLVPESKSPATIEIKRTSLPGKVVTSLEQVGEESKAPLPAIVTKFKEEDEPVTTDTKATKSEFSDIARVVSLSREELQSAAAAVANASSGKEKSSLIENVNPKPLILDSADKVKIQKPDIIVVEPTKNSAPAELAGPEVSEDAISSNKKLNVSEKKPFSSTVTPQTSFAVITPATPHKPVKKHTPPLEDIKTPVNSKKELSRRRKLTTPSPHKNHKKKTQHKAPTKPRQQILTEIASKGIDLVEIQHVLANHLAFSNIQQVPLALLKDVNSTISTLSTAELRALLAEEKCIGVIYREGKDAAGKPLDEEYYYDLENDPDANRRQIVTTLKGGRSGLRSCRRVHKQYFWKKPAK</sequence>
<accession>A0A1G4MH44</accession>
<feature type="region of interest" description="Disordered" evidence="1">
    <location>
        <begin position="1"/>
        <end position="76"/>
    </location>
</feature>
<feature type="compositionally biased region" description="Basic and acidic residues" evidence="1">
    <location>
        <begin position="468"/>
        <end position="482"/>
    </location>
</feature>
<dbReference type="EMBL" id="LT598486">
    <property type="protein sequence ID" value="SCW03048.1"/>
    <property type="molecule type" value="Genomic_DNA"/>
</dbReference>
<protein>
    <submittedName>
        <fullName evidence="3">LAFE_0G01794g1_1</fullName>
    </submittedName>
</protein>
<dbReference type="PROSITE" id="PS50006">
    <property type="entry name" value="FHA_DOMAIN"/>
    <property type="match status" value="1"/>
</dbReference>
<gene>
    <name evidence="3" type="ORF">LAFE_0G01794G</name>
</gene>
<dbReference type="InterPro" id="IPR000253">
    <property type="entry name" value="FHA_dom"/>
</dbReference>
<evidence type="ECO:0000313" key="3">
    <source>
        <dbReference type="EMBL" id="SCW03048.1"/>
    </source>
</evidence>